<keyword evidence="3" id="KW-0813">Transport</keyword>
<feature type="transmembrane region" description="Helical" evidence="7">
    <location>
        <begin position="34"/>
        <end position="55"/>
    </location>
</feature>
<evidence type="ECO:0000313" key="9">
    <source>
        <dbReference type="EMBL" id="KAF2707807.1"/>
    </source>
</evidence>
<dbReference type="GO" id="GO:0012505">
    <property type="term" value="C:endomembrane system"/>
    <property type="evidence" value="ECO:0007669"/>
    <property type="project" value="UniProtKB-SubCell"/>
</dbReference>
<dbReference type="Gene3D" id="1.20.1250.20">
    <property type="entry name" value="MFS general substrate transporter like domains"/>
    <property type="match status" value="2"/>
</dbReference>
<feature type="transmembrane region" description="Helical" evidence="7">
    <location>
        <begin position="249"/>
        <end position="269"/>
    </location>
</feature>
<feature type="transmembrane region" description="Helical" evidence="7">
    <location>
        <begin position="304"/>
        <end position="327"/>
    </location>
</feature>
<keyword evidence="10" id="KW-1185">Reference proteome</keyword>
<dbReference type="PROSITE" id="PS50850">
    <property type="entry name" value="MFS"/>
    <property type="match status" value="1"/>
</dbReference>
<feature type="transmembrane region" description="Helical" evidence="7">
    <location>
        <begin position="160"/>
        <end position="180"/>
    </location>
</feature>
<evidence type="ECO:0000259" key="8">
    <source>
        <dbReference type="PROSITE" id="PS50850"/>
    </source>
</evidence>
<protein>
    <submittedName>
        <fullName evidence="9">MFS general substrate transporter</fullName>
    </submittedName>
</protein>
<gene>
    <name evidence="9" type="ORF">K504DRAFT_382523</name>
</gene>
<evidence type="ECO:0000256" key="5">
    <source>
        <dbReference type="ARBA" id="ARBA00022989"/>
    </source>
</evidence>
<dbReference type="Proteomes" id="UP000799428">
    <property type="component" value="Unassembled WGS sequence"/>
</dbReference>
<evidence type="ECO:0000256" key="4">
    <source>
        <dbReference type="ARBA" id="ARBA00022692"/>
    </source>
</evidence>
<evidence type="ECO:0000256" key="3">
    <source>
        <dbReference type="ARBA" id="ARBA00022448"/>
    </source>
</evidence>
<evidence type="ECO:0000256" key="7">
    <source>
        <dbReference type="SAM" id="Phobius"/>
    </source>
</evidence>
<accession>A0A6G1K606</accession>
<dbReference type="InterPro" id="IPR020846">
    <property type="entry name" value="MFS_dom"/>
</dbReference>
<dbReference type="InterPro" id="IPR036259">
    <property type="entry name" value="MFS_trans_sf"/>
</dbReference>
<feature type="domain" description="Major facilitator superfamily (MFS) profile" evidence="8">
    <location>
        <begin position="6"/>
        <end position="392"/>
    </location>
</feature>
<dbReference type="GO" id="GO:0022857">
    <property type="term" value="F:transmembrane transporter activity"/>
    <property type="evidence" value="ECO:0007669"/>
    <property type="project" value="InterPro"/>
</dbReference>
<dbReference type="Pfam" id="PF07690">
    <property type="entry name" value="MFS_1"/>
    <property type="match status" value="1"/>
</dbReference>
<evidence type="ECO:0000313" key="10">
    <source>
        <dbReference type="Proteomes" id="UP000799428"/>
    </source>
</evidence>
<feature type="transmembrane region" description="Helical" evidence="7">
    <location>
        <begin position="339"/>
        <end position="363"/>
    </location>
</feature>
<dbReference type="InterPro" id="IPR051788">
    <property type="entry name" value="MFS_Transporter"/>
</dbReference>
<dbReference type="FunFam" id="1.20.1250.20:FF:000286">
    <property type="entry name" value="MFS efflux transporter"/>
    <property type="match status" value="1"/>
</dbReference>
<evidence type="ECO:0000256" key="1">
    <source>
        <dbReference type="ARBA" id="ARBA00004127"/>
    </source>
</evidence>
<keyword evidence="6 7" id="KW-0472">Membrane</keyword>
<dbReference type="GO" id="GO:0016020">
    <property type="term" value="C:membrane"/>
    <property type="evidence" value="ECO:0007669"/>
    <property type="project" value="TreeGrafter"/>
</dbReference>
<feature type="transmembrane region" description="Helical" evidence="7">
    <location>
        <begin position="220"/>
        <end position="243"/>
    </location>
</feature>
<evidence type="ECO:0000256" key="6">
    <source>
        <dbReference type="ARBA" id="ARBA00023136"/>
    </source>
</evidence>
<feature type="transmembrane region" description="Helical" evidence="7">
    <location>
        <begin position="67"/>
        <end position="87"/>
    </location>
</feature>
<comment type="subcellular location">
    <subcellularLocation>
        <location evidence="1">Endomembrane system</location>
        <topology evidence="1">Multi-pass membrane protein</topology>
    </subcellularLocation>
</comment>
<dbReference type="AlphaFoldDB" id="A0A6G1K606"/>
<feature type="transmembrane region" description="Helical" evidence="7">
    <location>
        <begin position="369"/>
        <end position="388"/>
    </location>
</feature>
<evidence type="ECO:0000256" key="2">
    <source>
        <dbReference type="ARBA" id="ARBA00008335"/>
    </source>
</evidence>
<feature type="transmembrane region" description="Helical" evidence="7">
    <location>
        <begin position="131"/>
        <end position="154"/>
    </location>
</feature>
<dbReference type="PANTHER" id="PTHR23514:SF3">
    <property type="entry name" value="BYPASS OF STOP CODON PROTEIN 6"/>
    <property type="match status" value="1"/>
</dbReference>
<comment type="similarity">
    <text evidence="2">Belongs to the major facilitator superfamily.</text>
</comment>
<dbReference type="InterPro" id="IPR011701">
    <property type="entry name" value="MFS"/>
</dbReference>
<keyword evidence="4 7" id="KW-0812">Transmembrane</keyword>
<dbReference type="SUPFAM" id="SSF103473">
    <property type="entry name" value="MFS general substrate transporter"/>
    <property type="match status" value="1"/>
</dbReference>
<sequence length="407" mass="43391">MPLNFLIGAAMYSFAIAGLFTSSLGVMLPHLEQYYYLTDLSVSLIFLTGPVGYIFAAQSTDFIHRRFGQRGIASSGPFFHLLAAAVICSHPPFPVVLAGCAIANFGTGLLDVSWCAWAGGIGRRANTVSGMLHGSYSTGAALGPFLAGTLMAAGQSPWYYWYYVLAAVSVLEIVILPIAFQFEDAATYCLAKHDQSEQRIDNEHPIKAIFKHRATWVSSAYFLADVGIESAISGWIVSFLIRARDATPYIASLSSSGFWAGMAVGRLSLGVVTDRISVRRAMVIYLSISIGLQSLFAVTSSPIVSILLASMLGFIMGPFFPSGIVVLSGLLPSELHITAVSFVASVGQIGGAVLPFVIGATVQGLGIGVFKYVVLILLGVTLGIWIVFSTVKKNGSTWEIDADDVDD</sequence>
<name>A0A6G1K606_9PLEO</name>
<proteinExistence type="inferred from homology"/>
<keyword evidence="5 7" id="KW-1133">Transmembrane helix</keyword>
<dbReference type="EMBL" id="MU005773">
    <property type="protein sequence ID" value="KAF2707807.1"/>
    <property type="molecule type" value="Genomic_DNA"/>
</dbReference>
<dbReference type="OrthoDB" id="413079at2759"/>
<reference evidence="9" key="1">
    <citation type="journal article" date="2020" name="Stud. Mycol.">
        <title>101 Dothideomycetes genomes: a test case for predicting lifestyles and emergence of pathogens.</title>
        <authorList>
            <person name="Haridas S."/>
            <person name="Albert R."/>
            <person name="Binder M."/>
            <person name="Bloem J."/>
            <person name="Labutti K."/>
            <person name="Salamov A."/>
            <person name="Andreopoulos B."/>
            <person name="Baker S."/>
            <person name="Barry K."/>
            <person name="Bills G."/>
            <person name="Bluhm B."/>
            <person name="Cannon C."/>
            <person name="Castanera R."/>
            <person name="Culley D."/>
            <person name="Daum C."/>
            <person name="Ezra D."/>
            <person name="Gonzalez J."/>
            <person name="Henrissat B."/>
            <person name="Kuo A."/>
            <person name="Liang C."/>
            <person name="Lipzen A."/>
            <person name="Lutzoni F."/>
            <person name="Magnuson J."/>
            <person name="Mondo S."/>
            <person name="Nolan M."/>
            <person name="Ohm R."/>
            <person name="Pangilinan J."/>
            <person name="Park H.-J."/>
            <person name="Ramirez L."/>
            <person name="Alfaro M."/>
            <person name="Sun H."/>
            <person name="Tritt A."/>
            <person name="Yoshinaga Y."/>
            <person name="Zwiers L.-H."/>
            <person name="Turgeon B."/>
            <person name="Goodwin S."/>
            <person name="Spatafora J."/>
            <person name="Crous P."/>
            <person name="Grigoriev I."/>
        </authorList>
    </citation>
    <scope>NUCLEOTIDE SEQUENCE</scope>
    <source>
        <strain evidence="9">CBS 279.74</strain>
    </source>
</reference>
<dbReference type="PANTHER" id="PTHR23514">
    <property type="entry name" value="BYPASS OF STOP CODON PROTEIN 6"/>
    <property type="match status" value="1"/>
</dbReference>
<feature type="transmembrane region" description="Helical" evidence="7">
    <location>
        <begin position="5"/>
        <end position="28"/>
    </location>
</feature>
<organism evidence="9 10">
    <name type="scientific">Pleomassaria siparia CBS 279.74</name>
    <dbReference type="NCBI Taxonomy" id="1314801"/>
    <lineage>
        <taxon>Eukaryota</taxon>
        <taxon>Fungi</taxon>
        <taxon>Dikarya</taxon>
        <taxon>Ascomycota</taxon>
        <taxon>Pezizomycotina</taxon>
        <taxon>Dothideomycetes</taxon>
        <taxon>Pleosporomycetidae</taxon>
        <taxon>Pleosporales</taxon>
        <taxon>Pleomassariaceae</taxon>
        <taxon>Pleomassaria</taxon>
    </lineage>
</organism>
<feature type="transmembrane region" description="Helical" evidence="7">
    <location>
        <begin position="281"/>
        <end position="298"/>
    </location>
</feature>